<reference evidence="2 3" key="1">
    <citation type="submission" date="2023-07" db="EMBL/GenBank/DDBJ databases">
        <title>Sequencing the genomes of 1000 actinobacteria strains.</title>
        <authorList>
            <person name="Klenk H.-P."/>
        </authorList>
    </citation>
    <scope>NUCLEOTIDE SEQUENCE [LARGE SCALE GENOMIC DNA]</scope>
    <source>
        <strain evidence="2 3">DSM 44388</strain>
    </source>
</reference>
<evidence type="ECO:0000313" key="2">
    <source>
        <dbReference type="EMBL" id="MDP9824548.1"/>
    </source>
</evidence>
<feature type="domain" description="Zinc finger CGNR" evidence="1">
    <location>
        <begin position="127"/>
        <end position="169"/>
    </location>
</feature>
<dbReference type="Proteomes" id="UP001235712">
    <property type="component" value="Unassembled WGS sequence"/>
</dbReference>
<dbReference type="EMBL" id="JAUSQZ010000001">
    <property type="protein sequence ID" value="MDP9824548.1"/>
    <property type="molecule type" value="Genomic_DNA"/>
</dbReference>
<accession>A0ABT9NVU7</accession>
<evidence type="ECO:0000259" key="1">
    <source>
        <dbReference type="Pfam" id="PF11706"/>
    </source>
</evidence>
<protein>
    <recommendedName>
        <fullName evidence="1">Zinc finger CGNR domain-containing protein</fullName>
    </recommendedName>
</protein>
<sequence length="176" mass="19138">MDFAAYAQRAVDLVNTPIESADDVRTYLGHRTWVADLVRDDDVTVLQGFRAGLEEMADASAATDGAAVVATLNGLLAKHPIRPMISGHDESSWHLHIQDDSASASETICAETLFGLAMLVSEHGATRIGRCAATDCDNAFIDTSANRSRRFCSTRCSTRMNVAALRRRQQAAKEVR</sequence>
<gene>
    <name evidence="2" type="ORF">J2S57_000297</name>
</gene>
<proteinExistence type="predicted"/>
<evidence type="ECO:0000313" key="3">
    <source>
        <dbReference type="Proteomes" id="UP001235712"/>
    </source>
</evidence>
<dbReference type="SUPFAM" id="SSF160904">
    <property type="entry name" value="Jann2411-like"/>
    <property type="match status" value="1"/>
</dbReference>
<dbReference type="InterPro" id="IPR010852">
    <property type="entry name" value="ABATE"/>
</dbReference>
<dbReference type="PANTHER" id="PTHR35525:SF3">
    <property type="entry name" value="BLL6575 PROTEIN"/>
    <property type="match status" value="1"/>
</dbReference>
<dbReference type="RefSeq" id="WP_307237316.1">
    <property type="nucleotide sequence ID" value="NZ_JAUSQZ010000001.1"/>
</dbReference>
<dbReference type="PANTHER" id="PTHR35525">
    <property type="entry name" value="BLL6575 PROTEIN"/>
    <property type="match status" value="1"/>
</dbReference>
<organism evidence="2 3">
    <name type="scientific">Kineosporia succinea</name>
    <dbReference type="NCBI Taxonomy" id="84632"/>
    <lineage>
        <taxon>Bacteria</taxon>
        <taxon>Bacillati</taxon>
        <taxon>Actinomycetota</taxon>
        <taxon>Actinomycetes</taxon>
        <taxon>Kineosporiales</taxon>
        <taxon>Kineosporiaceae</taxon>
        <taxon>Kineosporia</taxon>
    </lineage>
</organism>
<name>A0ABT9NVU7_9ACTN</name>
<keyword evidence="3" id="KW-1185">Reference proteome</keyword>
<dbReference type="Pfam" id="PF07336">
    <property type="entry name" value="ABATE"/>
    <property type="match status" value="1"/>
</dbReference>
<dbReference type="InterPro" id="IPR021005">
    <property type="entry name" value="Znf_CGNR"/>
</dbReference>
<dbReference type="Gene3D" id="1.10.3300.10">
    <property type="entry name" value="Jann2411-like domain"/>
    <property type="match status" value="1"/>
</dbReference>
<dbReference type="Pfam" id="PF11706">
    <property type="entry name" value="zf-CGNR"/>
    <property type="match status" value="1"/>
</dbReference>
<dbReference type="InterPro" id="IPR023286">
    <property type="entry name" value="ABATE_dom_sf"/>
</dbReference>
<comment type="caution">
    <text evidence="2">The sequence shown here is derived from an EMBL/GenBank/DDBJ whole genome shotgun (WGS) entry which is preliminary data.</text>
</comment>